<feature type="transmembrane region" description="Helical" evidence="1">
    <location>
        <begin position="73"/>
        <end position="94"/>
    </location>
</feature>
<dbReference type="EMBL" id="JEOB01000004">
    <property type="protein sequence ID" value="EXM38324.1"/>
    <property type="molecule type" value="Genomic_DNA"/>
</dbReference>
<organism evidence="3 5">
    <name type="scientific">Ruminococcus albus SY3</name>
    <dbReference type="NCBI Taxonomy" id="1341156"/>
    <lineage>
        <taxon>Bacteria</taxon>
        <taxon>Bacillati</taxon>
        <taxon>Bacillota</taxon>
        <taxon>Clostridia</taxon>
        <taxon>Eubacteriales</taxon>
        <taxon>Oscillospiraceae</taxon>
        <taxon>Ruminococcus</taxon>
    </lineage>
</organism>
<dbReference type="InterPro" id="IPR006976">
    <property type="entry name" value="VanZ-like"/>
</dbReference>
<dbReference type="Pfam" id="PF04892">
    <property type="entry name" value="VanZ"/>
    <property type="match status" value="1"/>
</dbReference>
<keyword evidence="1" id="KW-0472">Membrane</keyword>
<gene>
    <name evidence="4" type="ORF">RASY3_10565</name>
    <name evidence="3" type="ORF">RASY3_19255</name>
</gene>
<evidence type="ECO:0000259" key="2">
    <source>
        <dbReference type="Pfam" id="PF04892"/>
    </source>
</evidence>
<feature type="transmembrane region" description="Helical" evidence="1">
    <location>
        <begin position="14"/>
        <end position="34"/>
    </location>
</feature>
<accession>A0A011UCI0</accession>
<keyword evidence="1" id="KW-1133">Transmembrane helix</keyword>
<reference evidence="3 5" key="1">
    <citation type="submission" date="2013-06" db="EMBL/GenBank/DDBJ databases">
        <title>Rumen cellulosomics: divergent fiber-degrading strategies revealed by comparative genome-wide analysis of six Ruminococcal strains.</title>
        <authorList>
            <person name="Dassa B."/>
            <person name="Borovok I."/>
            <person name="Lamed R."/>
            <person name="Flint H."/>
            <person name="Yeoman C.J."/>
            <person name="White B."/>
            <person name="Bayer E.A."/>
        </authorList>
    </citation>
    <scope>NUCLEOTIDE SEQUENCE [LARGE SCALE GENOMIC DNA]</scope>
    <source>
        <strain evidence="3 5">SY3</strain>
    </source>
</reference>
<feature type="transmembrane region" description="Helical" evidence="1">
    <location>
        <begin position="132"/>
        <end position="149"/>
    </location>
</feature>
<feature type="domain" description="VanZ-like" evidence="2">
    <location>
        <begin position="22"/>
        <end position="150"/>
    </location>
</feature>
<feature type="transmembrane region" description="Helical" evidence="1">
    <location>
        <begin position="101"/>
        <end position="120"/>
    </location>
</feature>
<dbReference type="AlphaFoldDB" id="A0A011UCI0"/>
<dbReference type="EMBL" id="JEOB01000003">
    <property type="protein sequence ID" value="EXM38795.1"/>
    <property type="molecule type" value="Genomic_DNA"/>
</dbReference>
<dbReference type="PATRIC" id="fig|1341156.4.peg.2058"/>
<proteinExistence type="predicted"/>
<keyword evidence="1" id="KW-0812">Transmembrane</keyword>
<dbReference type="Proteomes" id="UP000021369">
    <property type="component" value="Unassembled WGS sequence"/>
</dbReference>
<dbReference type="PANTHER" id="PTHR36834">
    <property type="entry name" value="MEMBRANE PROTEIN-RELATED"/>
    <property type="match status" value="1"/>
</dbReference>
<evidence type="ECO:0000313" key="4">
    <source>
        <dbReference type="EMBL" id="EXM38795.1"/>
    </source>
</evidence>
<sequence length="167" mass="18713">MALKNKKLHIKRELMLLLMYVNLAVLLRITFFPMQTNNGRVLPLEFDTANIFPLRINIIPFVNILDYIDPADILLNIPGNVMMFIPSGIILPILFKRLDSFWKVTAAGAGMSLCIEILQLPFAVRASDIDDLILNTTGAMAGYGIYALFRHIRHGGNKKNISTAQEG</sequence>
<protein>
    <submittedName>
        <fullName evidence="3">Membrane protein</fullName>
    </submittedName>
</protein>
<dbReference type="InterPro" id="IPR053150">
    <property type="entry name" value="Teicoplanin_resist-assoc"/>
</dbReference>
<comment type="caution">
    <text evidence="3">The sequence shown here is derived from an EMBL/GenBank/DDBJ whole genome shotgun (WGS) entry which is preliminary data.</text>
</comment>
<keyword evidence="5" id="KW-1185">Reference proteome</keyword>
<evidence type="ECO:0000313" key="3">
    <source>
        <dbReference type="EMBL" id="EXM38324.1"/>
    </source>
</evidence>
<evidence type="ECO:0000256" key="1">
    <source>
        <dbReference type="SAM" id="Phobius"/>
    </source>
</evidence>
<name>A0A011UCI0_RUMAL</name>
<dbReference type="PANTHER" id="PTHR36834:SF1">
    <property type="entry name" value="INTEGRAL MEMBRANE PROTEIN"/>
    <property type="match status" value="1"/>
</dbReference>
<evidence type="ECO:0000313" key="5">
    <source>
        <dbReference type="Proteomes" id="UP000021369"/>
    </source>
</evidence>